<dbReference type="PANTHER" id="PTHR48025">
    <property type="entry name" value="OS02G0815200 PROTEIN"/>
    <property type="match status" value="1"/>
</dbReference>
<dbReference type="GO" id="GO:0005634">
    <property type="term" value="C:nucleus"/>
    <property type="evidence" value="ECO:0007669"/>
    <property type="project" value="TreeGrafter"/>
</dbReference>
<dbReference type="Gene3D" id="3.30.70.330">
    <property type="match status" value="3"/>
</dbReference>
<dbReference type="PANTHER" id="PTHR48025:SF1">
    <property type="entry name" value="RRM DOMAIN-CONTAINING PROTEIN"/>
    <property type="match status" value="1"/>
</dbReference>
<evidence type="ECO:0000313" key="5">
    <source>
        <dbReference type="EMBL" id="KAF5371666.1"/>
    </source>
</evidence>
<dbReference type="InterPro" id="IPR050502">
    <property type="entry name" value="Euk_RNA-bind_prot"/>
</dbReference>
<name>A0A8H5GV81_9AGAR</name>
<reference evidence="5 6" key="1">
    <citation type="journal article" date="2020" name="ISME J.">
        <title>Uncovering the hidden diversity of litter-decomposition mechanisms in mushroom-forming fungi.</title>
        <authorList>
            <person name="Floudas D."/>
            <person name="Bentzer J."/>
            <person name="Ahren D."/>
            <person name="Johansson T."/>
            <person name="Persson P."/>
            <person name="Tunlid A."/>
        </authorList>
    </citation>
    <scope>NUCLEOTIDE SEQUENCE [LARGE SCALE GENOMIC DNA]</scope>
    <source>
        <strain evidence="5 6">CBS 291.85</strain>
    </source>
</reference>
<feature type="compositionally biased region" description="Low complexity" evidence="3">
    <location>
        <begin position="348"/>
        <end position="361"/>
    </location>
</feature>
<gene>
    <name evidence="5" type="ORF">D9758_003533</name>
</gene>
<accession>A0A8H5GV81</accession>
<evidence type="ECO:0000313" key="6">
    <source>
        <dbReference type="Proteomes" id="UP000559256"/>
    </source>
</evidence>
<evidence type="ECO:0000256" key="1">
    <source>
        <dbReference type="ARBA" id="ARBA00022884"/>
    </source>
</evidence>
<dbReference type="CDD" id="cd00590">
    <property type="entry name" value="RRM_SF"/>
    <property type="match status" value="3"/>
</dbReference>
<feature type="domain" description="RRM" evidence="4">
    <location>
        <begin position="18"/>
        <end position="92"/>
    </location>
</feature>
<dbReference type="EMBL" id="JAACJM010000007">
    <property type="protein sequence ID" value="KAF5371666.1"/>
    <property type="molecule type" value="Genomic_DNA"/>
</dbReference>
<dbReference type="InterPro" id="IPR012677">
    <property type="entry name" value="Nucleotide-bd_a/b_plait_sf"/>
</dbReference>
<dbReference type="GO" id="GO:0003729">
    <property type="term" value="F:mRNA binding"/>
    <property type="evidence" value="ECO:0007669"/>
    <property type="project" value="TreeGrafter"/>
</dbReference>
<dbReference type="SMART" id="SM00360">
    <property type="entry name" value="RRM"/>
    <property type="match status" value="3"/>
</dbReference>
<dbReference type="InterPro" id="IPR000504">
    <property type="entry name" value="RRM_dom"/>
</dbReference>
<keyword evidence="6" id="KW-1185">Reference proteome</keyword>
<dbReference type="InterPro" id="IPR035979">
    <property type="entry name" value="RBD_domain_sf"/>
</dbReference>
<dbReference type="Proteomes" id="UP000559256">
    <property type="component" value="Unassembled WGS sequence"/>
</dbReference>
<dbReference type="OrthoDB" id="6159137at2759"/>
<feature type="domain" description="RRM" evidence="4">
    <location>
        <begin position="105"/>
        <end position="182"/>
    </location>
</feature>
<evidence type="ECO:0000256" key="3">
    <source>
        <dbReference type="SAM" id="MobiDB-lite"/>
    </source>
</evidence>
<sequence>MTPPRRNLHPHSDCTTTNTVRISNLPNYVNRREVIGLFDTLIGEIRNTTDFRDAIGTHIEITFASHDAAKKAMCMSGYTLGGCSLNVTAVPEVEQSSTKRLDTRRNLYVLGIPFDLTKSEFCAIFSRYGPVAHCVVLATVDNASRRRGFVVMASHEDARRAMTALTRTQIKGHTIDVSWSIVQRSEGFLDGGDRSMLFDSGFSDGVPSTYGQDDNQTCYPAQGHQPPAPSHPSNHAFTLTFTPSTTILVTNLPFILFSSTSDLEPLLCPFGKITKLEMIALPSPQETTSALVEYTTLEDAKDAKESLQGQCYANYRVNAEYVCPTASSIISHVSTPEIPNFDPKMFGSERSSSRSSCSTVSGQQCFHRPKSSNAIPPRNKRPLQDISNGSHYFDSKPHHPFQYAQPSVPSKMGIMTRSSSAAPRWTNDTPHCPEHSMQFSYPSNLDPNAFQMQNHLAFP</sequence>
<protein>
    <recommendedName>
        <fullName evidence="4">RRM domain-containing protein</fullName>
    </recommendedName>
</protein>
<comment type="caution">
    <text evidence="5">The sequence shown here is derived from an EMBL/GenBank/DDBJ whole genome shotgun (WGS) entry which is preliminary data.</text>
</comment>
<dbReference type="PROSITE" id="PS50102">
    <property type="entry name" value="RRM"/>
    <property type="match status" value="3"/>
</dbReference>
<keyword evidence="1 2" id="KW-0694">RNA-binding</keyword>
<evidence type="ECO:0000256" key="2">
    <source>
        <dbReference type="PROSITE-ProRule" id="PRU00176"/>
    </source>
</evidence>
<dbReference type="SUPFAM" id="SSF54928">
    <property type="entry name" value="RNA-binding domain, RBD"/>
    <property type="match status" value="2"/>
</dbReference>
<dbReference type="AlphaFoldDB" id="A0A8H5GV81"/>
<feature type="domain" description="RRM" evidence="4">
    <location>
        <begin position="245"/>
        <end position="324"/>
    </location>
</feature>
<evidence type="ECO:0000259" key="4">
    <source>
        <dbReference type="PROSITE" id="PS50102"/>
    </source>
</evidence>
<feature type="compositionally biased region" description="Polar residues" evidence="3">
    <location>
        <begin position="416"/>
        <end position="429"/>
    </location>
</feature>
<organism evidence="5 6">
    <name type="scientific">Tetrapyrgos nigripes</name>
    <dbReference type="NCBI Taxonomy" id="182062"/>
    <lineage>
        <taxon>Eukaryota</taxon>
        <taxon>Fungi</taxon>
        <taxon>Dikarya</taxon>
        <taxon>Basidiomycota</taxon>
        <taxon>Agaricomycotina</taxon>
        <taxon>Agaricomycetes</taxon>
        <taxon>Agaricomycetidae</taxon>
        <taxon>Agaricales</taxon>
        <taxon>Marasmiineae</taxon>
        <taxon>Marasmiaceae</taxon>
        <taxon>Tetrapyrgos</taxon>
    </lineage>
</organism>
<dbReference type="Pfam" id="PF00076">
    <property type="entry name" value="RRM_1"/>
    <property type="match status" value="2"/>
</dbReference>
<proteinExistence type="predicted"/>
<feature type="region of interest" description="Disordered" evidence="3">
    <location>
        <begin position="341"/>
        <end position="429"/>
    </location>
</feature>